<protein>
    <submittedName>
        <fullName evidence="2">LysM peptidoglycan-binding domain-containing protein</fullName>
    </submittedName>
</protein>
<evidence type="ECO:0000313" key="2">
    <source>
        <dbReference type="EMBL" id="MBF4693900.1"/>
    </source>
</evidence>
<dbReference type="Gene3D" id="3.10.350.10">
    <property type="entry name" value="LysM domain"/>
    <property type="match status" value="1"/>
</dbReference>
<proteinExistence type="predicted"/>
<gene>
    <name evidence="2" type="ORF">ISU02_12335</name>
</gene>
<dbReference type="InterPro" id="IPR018392">
    <property type="entry name" value="LysM"/>
</dbReference>
<dbReference type="Proteomes" id="UP000614200">
    <property type="component" value="Unassembled WGS sequence"/>
</dbReference>
<sequence length="241" mass="27684">MMQFKLFYTDFRKMTLPVNPSQFRINEGQNIKTSEVVKRGEINQIGNEKLRTIEITSFFPKNYSGYCNYKDFKEPYEYVRIIKEWQSYKEPIRLVITTTPINMVVAIQNFSYSEVGGSGNIEYTLSLVEYKCLKVKSLAEDVKAHLSDRTELIMPPSKTNRTETKKIPNSYTTKPGDTIASISKKLTGTFSNAKIIYENNKDKIEFVGITDTFKIQPGTVIIINPKAVKRYDTLNANHTTL</sequence>
<feature type="domain" description="LysM" evidence="1">
    <location>
        <begin position="169"/>
        <end position="223"/>
    </location>
</feature>
<dbReference type="EMBL" id="JADKNH010000007">
    <property type="protein sequence ID" value="MBF4693900.1"/>
    <property type="molecule type" value="Genomic_DNA"/>
</dbReference>
<evidence type="ECO:0000259" key="1">
    <source>
        <dbReference type="PROSITE" id="PS51782"/>
    </source>
</evidence>
<accession>A0ABR9ZVH0</accession>
<keyword evidence="3" id="KW-1185">Reference proteome</keyword>
<evidence type="ECO:0000313" key="3">
    <source>
        <dbReference type="Proteomes" id="UP000614200"/>
    </source>
</evidence>
<dbReference type="PROSITE" id="PS51782">
    <property type="entry name" value="LYSM"/>
    <property type="match status" value="1"/>
</dbReference>
<dbReference type="CDD" id="cd00118">
    <property type="entry name" value="LysM"/>
    <property type="match status" value="1"/>
</dbReference>
<dbReference type="InterPro" id="IPR036779">
    <property type="entry name" value="LysM_dom_sf"/>
</dbReference>
<dbReference type="RefSeq" id="WP_194702141.1">
    <property type="nucleotide sequence ID" value="NZ_JADKNH010000007.1"/>
</dbReference>
<organism evidence="2 3">
    <name type="scientific">Fusibacter ferrireducens</name>
    <dbReference type="NCBI Taxonomy" id="2785058"/>
    <lineage>
        <taxon>Bacteria</taxon>
        <taxon>Bacillati</taxon>
        <taxon>Bacillota</taxon>
        <taxon>Clostridia</taxon>
        <taxon>Eubacteriales</taxon>
        <taxon>Eubacteriales Family XII. Incertae Sedis</taxon>
        <taxon>Fusibacter</taxon>
    </lineage>
</organism>
<comment type="caution">
    <text evidence="2">The sequence shown here is derived from an EMBL/GenBank/DDBJ whole genome shotgun (WGS) entry which is preliminary data.</text>
</comment>
<reference evidence="2 3" key="1">
    <citation type="submission" date="2020-11" db="EMBL/GenBank/DDBJ databases">
        <title>Fusibacter basophilias sp. nov.</title>
        <authorList>
            <person name="Qiu D."/>
        </authorList>
    </citation>
    <scope>NUCLEOTIDE SEQUENCE [LARGE SCALE GENOMIC DNA]</scope>
    <source>
        <strain evidence="2 3">Q10-2</strain>
    </source>
</reference>
<name>A0ABR9ZVH0_9FIRM</name>